<organism evidence="1 2">
    <name type="scientific">Aphis glycines</name>
    <name type="common">Soybean aphid</name>
    <dbReference type="NCBI Taxonomy" id="307491"/>
    <lineage>
        <taxon>Eukaryota</taxon>
        <taxon>Metazoa</taxon>
        <taxon>Ecdysozoa</taxon>
        <taxon>Arthropoda</taxon>
        <taxon>Hexapoda</taxon>
        <taxon>Insecta</taxon>
        <taxon>Pterygota</taxon>
        <taxon>Neoptera</taxon>
        <taxon>Paraneoptera</taxon>
        <taxon>Hemiptera</taxon>
        <taxon>Sternorrhyncha</taxon>
        <taxon>Aphidomorpha</taxon>
        <taxon>Aphidoidea</taxon>
        <taxon>Aphididae</taxon>
        <taxon>Aphidini</taxon>
        <taxon>Aphis</taxon>
        <taxon>Aphis</taxon>
    </lineage>
</organism>
<name>A0A6G0STV2_APHGL</name>
<dbReference type="Proteomes" id="UP000475862">
    <property type="component" value="Unassembled WGS sequence"/>
</dbReference>
<evidence type="ECO:0000313" key="1">
    <source>
        <dbReference type="EMBL" id="KAE9521806.1"/>
    </source>
</evidence>
<protein>
    <submittedName>
        <fullName evidence="1">Uncharacterized protein</fullName>
    </submittedName>
</protein>
<gene>
    <name evidence="1" type="ORF">AGLY_017796</name>
</gene>
<accession>A0A6G0STV2</accession>
<reference evidence="1 2" key="1">
    <citation type="submission" date="2019-08" db="EMBL/GenBank/DDBJ databases">
        <title>The genome of the soybean aphid Biotype 1, its phylome, world population structure and adaptation to the North American continent.</title>
        <authorList>
            <person name="Giordano R."/>
            <person name="Donthu R.K."/>
            <person name="Hernandez A.G."/>
            <person name="Wright C.L."/>
            <person name="Zimin A.V."/>
        </authorList>
    </citation>
    <scope>NUCLEOTIDE SEQUENCE [LARGE SCALE GENOMIC DNA]</scope>
    <source>
        <tissue evidence="1">Whole aphids</tissue>
    </source>
</reference>
<dbReference type="EMBL" id="VYZN01002004">
    <property type="protein sequence ID" value="KAE9521806.1"/>
    <property type="molecule type" value="Genomic_DNA"/>
</dbReference>
<comment type="caution">
    <text evidence="1">The sequence shown here is derived from an EMBL/GenBank/DDBJ whole genome shotgun (WGS) entry which is preliminary data.</text>
</comment>
<dbReference type="AlphaFoldDB" id="A0A6G0STV2"/>
<dbReference type="OrthoDB" id="10585388at2759"/>
<keyword evidence="2" id="KW-1185">Reference proteome</keyword>
<evidence type="ECO:0000313" key="2">
    <source>
        <dbReference type="Proteomes" id="UP000475862"/>
    </source>
</evidence>
<sequence length="270" mass="32644">MLQFQTLGVVSDDKVNILEVKSEYFPTVFKKIEKNKKKVTEKQDFLRKTSFRSNRFFFYGCKSKKNHYKYLTFSPHGFVTVINTWLNFQNTLTFFDSKFYDIYRKRENFEKKTRSNIIGKILSAFEFKILTKYRNDNDLSSNDFKYLLLQVILENFSIKVMLQFQTLGVVSDDKVNILEVKSEYFPTVFKKIEKNKKKVTEKQDFLRKTSFRSNRFFFYGCKSKKNHYKYLTFSPHGFVTVINTWLNFQNTLTFFELFIYHRNFVPIKKF</sequence>
<proteinExistence type="predicted"/>